<name>A0A2J6R440_HYAVF</name>
<proteinExistence type="predicted"/>
<keyword evidence="2" id="KW-1185">Reference proteome</keyword>
<evidence type="ECO:0000313" key="1">
    <source>
        <dbReference type="EMBL" id="PMD33294.1"/>
    </source>
</evidence>
<dbReference type="PANTHER" id="PTHR24148:SF64">
    <property type="entry name" value="HETEROKARYON INCOMPATIBILITY DOMAIN-CONTAINING PROTEIN"/>
    <property type="match status" value="1"/>
</dbReference>
<dbReference type="EMBL" id="KZ613956">
    <property type="protein sequence ID" value="PMD33294.1"/>
    <property type="molecule type" value="Genomic_DNA"/>
</dbReference>
<organism evidence="1 2">
    <name type="scientific">Hyaloscypha variabilis (strain UAMH 11265 / GT02V1 / F)</name>
    <name type="common">Meliniomyces variabilis</name>
    <dbReference type="NCBI Taxonomy" id="1149755"/>
    <lineage>
        <taxon>Eukaryota</taxon>
        <taxon>Fungi</taxon>
        <taxon>Dikarya</taxon>
        <taxon>Ascomycota</taxon>
        <taxon>Pezizomycotina</taxon>
        <taxon>Leotiomycetes</taxon>
        <taxon>Helotiales</taxon>
        <taxon>Hyaloscyphaceae</taxon>
        <taxon>Hyaloscypha</taxon>
        <taxon>Hyaloscypha variabilis</taxon>
    </lineage>
</organism>
<protein>
    <recommendedName>
        <fullName evidence="3">Heterokaryon incompatibility domain-containing protein</fullName>
    </recommendedName>
</protein>
<sequence>MADLLQRAWFERAWVFQESVLALNTVVKTGSFEIAGDVIISMVECGMQYGMSYIGMKSKNLSALDRSYAMFLPLRLYTLVAKKIIEETQFLDILGEVNAFPTACISNSNSLPSWVPDWRTSLEEGTKFNINANIEAGPRSPFFRSTGYSKAFLVEKEDLFSTKLKLRGIHVDVVRSIQPSSGWAEWKELNQFLKEELYWPTQEPMPLARIKMLSLDASSWDPNSTHCIPKGIQPFVDDYDKYLKEGKDSVDAEIMEQMLRIRRKVLLTSQGFFGVAPNSVKVGDQLYLLPGAEFPILLRGLPKSEVEHSLVGECYIHGLMHGEGMNSARKRCYSTENIRLQGGTSCNSIEKTFPLKVEDIVIS</sequence>
<dbReference type="AlphaFoldDB" id="A0A2J6R440"/>
<dbReference type="PANTHER" id="PTHR24148">
    <property type="entry name" value="ANKYRIN REPEAT DOMAIN-CONTAINING PROTEIN 39 HOMOLOG-RELATED"/>
    <property type="match status" value="1"/>
</dbReference>
<dbReference type="Pfam" id="PF26639">
    <property type="entry name" value="Het-6_barrel"/>
    <property type="match status" value="1"/>
</dbReference>
<accession>A0A2J6R440</accession>
<evidence type="ECO:0008006" key="3">
    <source>
        <dbReference type="Google" id="ProtNLM"/>
    </source>
</evidence>
<gene>
    <name evidence="1" type="ORF">L207DRAFT_607968</name>
</gene>
<dbReference type="OrthoDB" id="5416609at2759"/>
<dbReference type="InterPro" id="IPR052895">
    <property type="entry name" value="HetReg/Transcr_Mod"/>
</dbReference>
<dbReference type="Proteomes" id="UP000235786">
    <property type="component" value="Unassembled WGS sequence"/>
</dbReference>
<reference evidence="1 2" key="1">
    <citation type="submission" date="2016-04" db="EMBL/GenBank/DDBJ databases">
        <title>A degradative enzymes factory behind the ericoid mycorrhizal symbiosis.</title>
        <authorList>
            <consortium name="DOE Joint Genome Institute"/>
            <person name="Martino E."/>
            <person name="Morin E."/>
            <person name="Grelet G."/>
            <person name="Kuo A."/>
            <person name="Kohler A."/>
            <person name="Daghino S."/>
            <person name="Barry K."/>
            <person name="Choi C."/>
            <person name="Cichocki N."/>
            <person name="Clum A."/>
            <person name="Copeland A."/>
            <person name="Hainaut M."/>
            <person name="Haridas S."/>
            <person name="Labutti K."/>
            <person name="Lindquist E."/>
            <person name="Lipzen A."/>
            <person name="Khouja H.-R."/>
            <person name="Murat C."/>
            <person name="Ohm R."/>
            <person name="Olson A."/>
            <person name="Spatafora J."/>
            <person name="Veneault-Fourrey C."/>
            <person name="Henrissat B."/>
            <person name="Grigoriev I."/>
            <person name="Martin F."/>
            <person name="Perotto S."/>
        </authorList>
    </citation>
    <scope>NUCLEOTIDE SEQUENCE [LARGE SCALE GENOMIC DNA]</scope>
    <source>
        <strain evidence="1 2">F</strain>
    </source>
</reference>
<evidence type="ECO:0000313" key="2">
    <source>
        <dbReference type="Proteomes" id="UP000235786"/>
    </source>
</evidence>